<organism evidence="1 2">
    <name type="scientific">Oceanithermus profundus (strain DSM 14977 / NBRC 100410 / VKM B-2274 / 506)</name>
    <dbReference type="NCBI Taxonomy" id="670487"/>
    <lineage>
        <taxon>Bacteria</taxon>
        <taxon>Thermotogati</taxon>
        <taxon>Deinococcota</taxon>
        <taxon>Deinococci</taxon>
        <taxon>Thermales</taxon>
        <taxon>Thermaceae</taxon>
        <taxon>Oceanithermus</taxon>
    </lineage>
</organism>
<dbReference type="RefSeq" id="WP_013449811.1">
    <property type="nucleotide sequence ID" value="NC_014753.1"/>
</dbReference>
<accession>E4UAQ3</accession>
<dbReference type="KEGG" id="opr:Ocepr_2384"/>
<dbReference type="AlphaFoldDB" id="E4UAQ3"/>
<dbReference type="Proteomes" id="UP000008722">
    <property type="component" value="Plasmid pOCEPR01"/>
</dbReference>
<dbReference type="EMBL" id="CP002362">
    <property type="protein sequence ID" value="ADR37832.1"/>
    <property type="molecule type" value="Genomic_DNA"/>
</dbReference>
<sequence length="127" mass="14590">MKNRIGRFGRGGRASRRHEDKAAEIRRRIEIFAAATGVAVETLEDLVWEVLDWFRVHDAKVRLEGTRAIYTGNVKDQPWKAVFDVVGAYGLSPQGVKKVLEEHLRGERDQLPRGMRLYPVTAYPMER</sequence>
<reference evidence="1 2" key="2">
    <citation type="journal article" date="2011" name="Stand. Genomic Sci.">
        <title>Complete genome sequence of Oceanithermus profundus type strain (506).</title>
        <authorList>
            <person name="Pati A."/>
            <person name="Zhang X."/>
            <person name="Lapidus A."/>
            <person name="Nolan M."/>
            <person name="Lucas S."/>
            <person name="Del Rio T.G."/>
            <person name="Tice H."/>
            <person name="Cheng J.F."/>
            <person name="Tapia R."/>
            <person name="Han C."/>
            <person name="Goodwin L."/>
            <person name="Pitluck S."/>
            <person name="Liolios K."/>
            <person name="Pagani I."/>
            <person name="Ivanova N."/>
            <person name="Mavromatis K."/>
            <person name="Chen A."/>
            <person name="Palaniappan K."/>
            <person name="Hauser L."/>
            <person name="Jeffries C.D."/>
            <person name="Brambilla E.M."/>
            <person name="Rohl A."/>
            <person name="Mwirichia R."/>
            <person name="Rohde M."/>
            <person name="Tindall B.J."/>
            <person name="Sikorski J."/>
            <person name="Wirth R."/>
            <person name="Goker M."/>
            <person name="Woyke T."/>
            <person name="Detter J.C."/>
            <person name="Bristow J."/>
            <person name="Eisen J.A."/>
            <person name="Markowitz V."/>
            <person name="Hugenholtz P."/>
            <person name="Kyrpides N.C."/>
            <person name="Klenk H.P."/>
            <person name="Land M."/>
        </authorList>
    </citation>
    <scope>NUCLEOTIDE SEQUENCE [LARGE SCALE GENOMIC DNA]</scope>
    <source>
        <strain evidence="2">DSM 14977 / NBRC 100410 / VKM B-2274 / 506</strain>
        <plasmid evidence="2">Plasmid pOCEPR01</plasmid>
    </source>
</reference>
<keyword evidence="1" id="KW-0614">Plasmid</keyword>
<evidence type="ECO:0000313" key="1">
    <source>
        <dbReference type="EMBL" id="ADR37832.1"/>
    </source>
</evidence>
<reference evidence="2" key="1">
    <citation type="submission" date="2010-11" db="EMBL/GenBank/DDBJ databases">
        <title>The complete sequence of plasmid of Oceanithermus profundus DSM 14977.</title>
        <authorList>
            <consortium name="US DOE Joint Genome Institute (JGI-PGF)"/>
            <person name="Lucas S."/>
            <person name="Copeland A."/>
            <person name="Lapidus A."/>
            <person name="Bruce D."/>
            <person name="Goodwin L."/>
            <person name="Pitluck S."/>
            <person name="Kyrpides N."/>
            <person name="Mavromatis K."/>
            <person name="Pagani I."/>
            <person name="Ivanova N."/>
            <person name="Zhang X."/>
            <person name="Brettin T."/>
            <person name="Detter J.C."/>
            <person name="Tapia R."/>
            <person name="Han C."/>
            <person name="Land M."/>
            <person name="Hauser L."/>
            <person name="Markowitz V."/>
            <person name="Cheng J.-F."/>
            <person name="Hugenholtz P."/>
            <person name="Woyke T."/>
            <person name="Wu D."/>
            <person name="Tindall B."/>
            <person name="Faehnrich R."/>
            <person name="Brambilla E."/>
            <person name="Klenk H.-P."/>
            <person name="Eisen J.A."/>
        </authorList>
    </citation>
    <scope>NUCLEOTIDE SEQUENCE [LARGE SCALE GENOMIC DNA]</scope>
    <source>
        <strain evidence="2">DSM 14977 / NBRC 100410 / VKM B-2274 / 506</strain>
        <plasmid evidence="2">Plasmid pOCEPR01</plasmid>
    </source>
</reference>
<keyword evidence="2" id="KW-1185">Reference proteome</keyword>
<dbReference type="HOGENOM" id="CLU_1968285_0_0_0"/>
<evidence type="ECO:0000313" key="2">
    <source>
        <dbReference type="Proteomes" id="UP000008722"/>
    </source>
</evidence>
<name>E4UAQ3_OCEP5</name>
<protein>
    <submittedName>
        <fullName evidence="1">Uncharacterized protein</fullName>
    </submittedName>
</protein>
<geneLocation type="plasmid" evidence="1 2">
    <name>pOCEPR01</name>
</geneLocation>
<gene>
    <name evidence="1" type="ordered locus">Ocepr_2384</name>
</gene>
<proteinExistence type="predicted"/>